<dbReference type="Gene3D" id="3.30.420.40">
    <property type="match status" value="1"/>
</dbReference>
<evidence type="ECO:0000313" key="3">
    <source>
        <dbReference type="EMBL" id="GAH65307.1"/>
    </source>
</evidence>
<feature type="non-terminal residue" evidence="3">
    <location>
        <position position="1"/>
    </location>
</feature>
<keyword evidence="2" id="KW-0418">Kinase</keyword>
<dbReference type="SUPFAM" id="SSF53067">
    <property type="entry name" value="Actin-like ATPase domain"/>
    <property type="match status" value="1"/>
</dbReference>
<keyword evidence="1" id="KW-0808">Transferase</keyword>
<dbReference type="GO" id="GO:0016301">
    <property type="term" value="F:kinase activity"/>
    <property type="evidence" value="ECO:0007669"/>
    <property type="project" value="UniProtKB-KW"/>
</dbReference>
<dbReference type="InterPro" id="IPR050406">
    <property type="entry name" value="FGGY_Carb_Kinase"/>
</dbReference>
<protein>
    <recommendedName>
        <fullName evidence="4">Carbohydrate kinase FGGY C-terminal domain-containing protein</fullName>
    </recommendedName>
</protein>
<dbReference type="AlphaFoldDB" id="X1H7C9"/>
<dbReference type="InterPro" id="IPR043129">
    <property type="entry name" value="ATPase_NBD"/>
</dbReference>
<dbReference type="PANTHER" id="PTHR43095:SF5">
    <property type="entry name" value="XYLULOSE KINASE"/>
    <property type="match status" value="1"/>
</dbReference>
<sequence>PQKIIAAGGGVENQTWTQIVSDVTGLKQVCVREKGFSAPYGDAYMAGYGSGVFKDFTVLREKWVKIVKTIEPDLKVQKEYKKYYKVYRRLYRHTKEDMHKLSELSLKEN</sequence>
<name>X1H7C9_9ZZZZ</name>
<accession>X1H7C9</accession>
<evidence type="ECO:0008006" key="4">
    <source>
        <dbReference type="Google" id="ProtNLM"/>
    </source>
</evidence>
<reference evidence="3" key="1">
    <citation type="journal article" date="2014" name="Front. Microbiol.">
        <title>High frequency of phylogenetically diverse reductive dehalogenase-homologous genes in deep subseafloor sedimentary metagenomes.</title>
        <authorList>
            <person name="Kawai M."/>
            <person name="Futagami T."/>
            <person name="Toyoda A."/>
            <person name="Takaki Y."/>
            <person name="Nishi S."/>
            <person name="Hori S."/>
            <person name="Arai W."/>
            <person name="Tsubouchi T."/>
            <person name="Morono Y."/>
            <person name="Uchiyama I."/>
            <person name="Ito T."/>
            <person name="Fujiyama A."/>
            <person name="Inagaki F."/>
            <person name="Takami H."/>
        </authorList>
    </citation>
    <scope>NUCLEOTIDE SEQUENCE</scope>
    <source>
        <strain evidence="3">Expedition CK06-06</strain>
    </source>
</reference>
<organism evidence="3">
    <name type="scientific">marine sediment metagenome</name>
    <dbReference type="NCBI Taxonomy" id="412755"/>
    <lineage>
        <taxon>unclassified sequences</taxon>
        <taxon>metagenomes</taxon>
        <taxon>ecological metagenomes</taxon>
    </lineage>
</organism>
<evidence type="ECO:0000256" key="1">
    <source>
        <dbReference type="ARBA" id="ARBA00022679"/>
    </source>
</evidence>
<proteinExistence type="predicted"/>
<gene>
    <name evidence="3" type="ORF">S03H2_44717</name>
</gene>
<dbReference type="PANTHER" id="PTHR43095">
    <property type="entry name" value="SUGAR KINASE"/>
    <property type="match status" value="1"/>
</dbReference>
<evidence type="ECO:0000256" key="2">
    <source>
        <dbReference type="ARBA" id="ARBA00022777"/>
    </source>
</evidence>
<dbReference type="EMBL" id="BARU01027978">
    <property type="protein sequence ID" value="GAH65307.1"/>
    <property type="molecule type" value="Genomic_DNA"/>
</dbReference>
<comment type="caution">
    <text evidence="3">The sequence shown here is derived from an EMBL/GenBank/DDBJ whole genome shotgun (WGS) entry which is preliminary data.</text>
</comment>